<organism evidence="1 2">
    <name type="scientific">Araneus ventricosus</name>
    <name type="common">Orbweaver spider</name>
    <name type="synonym">Epeira ventricosa</name>
    <dbReference type="NCBI Taxonomy" id="182803"/>
    <lineage>
        <taxon>Eukaryota</taxon>
        <taxon>Metazoa</taxon>
        <taxon>Ecdysozoa</taxon>
        <taxon>Arthropoda</taxon>
        <taxon>Chelicerata</taxon>
        <taxon>Arachnida</taxon>
        <taxon>Araneae</taxon>
        <taxon>Araneomorphae</taxon>
        <taxon>Entelegynae</taxon>
        <taxon>Araneoidea</taxon>
        <taxon>Araneidae</taxon>
        <taxon>Araneus</taxon>
    </lineage>
</organism>
<keyword evidence="2" id="KW-1185">Reference proteome</keyword>
<evidence type="ECO:0000313" key="1">
    <source>
        <dbReference type="EMBL" id="GBM41822.1"/>
    </source>
</evidence>
<accession>A0A4Y2FJX8</accession>
<proteinExistence type="predicted"/>
<reference evidence="1 2" key="1">
    <citation type="journal article" date="2019" name="Sci. Rep.">
        <title>Orb-weaving spider Araneus ventricosus genome elucidates the spidroin gene catalogue.</title>
        <authorList>
            <person name="Kono N."/>
            <person name="Nakamura H."/>
            <person name="Ohtoshi R."/>
            <person name="Moran D.A.P."/>
            <person name="Shinohara A."/>
            <person name="Yoshida Y."/>
            <person name="Fujiwara M."/>
            <person name="Mori M."/>
            <person name="Tomita M."/>
            <person name="Arakawa K."/>
        </authorList>
    </citation>
    <scope>NUCLEOTIDE SEQUENCE [LARGE SCALE GENOMIC DNA]</scope>
</reference>
<evidence type="ECO:0000313" key="2">
    <source>
        <dbReference type="Proteomes" id="UP000499080"/>
    </source>
</evidence>
<gene>
    <name evidence="1" type="ORF">AVEN_122445_1</name>
</gene>
<sequence length="92" mass="10170">MTRTTLELAPPHQTSAPHQWDQACGLYSVNKAEVKKQIVMQMLHDAPPSTSKEAVETPSVSKEGDEVSAVSKSCCITFERIKADYFIICSIE</sequence>
<dbReference type="Proteomes" id="UP000499080">
    <property type="component" value="Unassembled WGS sequence"/>
</dbReference>
<dbReference type="EMBL" id="BGPR01000974">
    <property type="protein sequence ID" value="GBM41822.1"/>
    <property type="molecule type" value="Genomic_DNA"/>
</dbReference>
<protein>
    <submittedName>
        <fullName evidence="1">Uncharacterized protein</fullName>
    </submittedName>
</protein>
<name>A0A4Y2FJX8_ARAVE</name>
<dbReference type="AlphaFoldDB" id="A0A4Y2FJX8"/>
<comment type="caution">
    <text evidence="1">The sequence shown here is derived from an EMBL/GenBank/DDBJ whole genome shotgun (WGS) entry which is preliminary data.</text>
</comment>